<evidence type="ECO:0000313" key="1">
    <source>
        <dbReference type="EMBL" id="PJE60132.1"/>
    </source>
</evidence>
<sequence length="136" mass="15901">MDQGAYLFTGLSGAGKSTAMNLMQQKSQPVADDTIIIRRDRCQHYVYQTPFFEKQSGIPKNQEKILLKKIFFLKKGHDLKLIPLKNSEIILSLLTSQLITQEENRKRTIETLIKFTKEFKYFFQLCFSKKSPLHLR</sequence>
<comment type="caution">
    <text evidence="1">The sequence shown here is derived from an EMBL/GenBank/DDBJ whole genome shotgun (WGS) entry which is preliminary data.</text>
</comment>
<dbReference type="AlphaFoldDB" id="A0A2M8KJP6"/>
<dbReference type="Gene3D" id="3.40.50.300">
    <property type="entry name" value="P-loop containing nucleotide triphosphate hydrolases"/>
    <property type="match status" value="1"/>
</dbReference>
<proteinExistence type="predicted"/>
<dbReference type="EMBL" id="PFEB01000061">
    <property type="protein sequence ID" value="PJE60132.1"/>
    <property type="molecule type" value="Genomic_DNA"/>
</dbReference>
<organism evidence="1 2">
    <name type="scientific">Candidatus Roizmanbacteria bacterium CG10_big_fil_rev_8_21_14_0_10_36_26</name>
    <dbReference type="NCBI Taxonomy" id="1974851"/>
    <lineage>
        <taxon>Bacteria</taxon>
        <taxon>Candidatus Roizmaniibacteriota</taxon>
    </lineage>
</organism>
<dbReference type="SUPFAM" id="SSF53795">
    <property type="entry name" value="PEP carboxykinase-like"/>
    <property type="match status" value="1"/>
</dbReference>
<protein>
    <submittedName>
        <fullName evidence="1">Uncharacterized protein</fullName>
    </submittedName>
</protein>
<reference evidence="2" key="1">
    <citation type="submission" date="2017-09" db="EMBL/GenBank/DDBJ databases">
        <title>Depth-based differentiation of microbial function through sediment-hosted aquifers and enrichment of novel symbionts in the deep terrestrial subsurface.</title>
        <authorList>
            <person name="Probst A.J."/>
            <person name="Ladd B."/>
            <person name="Jarett J.K."/>
            <person name="Geller-Mcgrath D.E."/>
            <person name="Sieber C.M.K."/>
            <person name="Emerson J.B."/>
            <person name="Anantharaman K."/>
            <person name="Thomas B.C."/>
            <person name="Malmstrom R."/>
            <person name="Stieglmeier M."/>
            <person name="Klingl A."/>
            <person name="Woyke T."/>
            <person name="Ryan C.M."/>
            <person name="Banfield J.F."/>
        </authorList>
    </citation>
    <scope>NUCLEOTIDE SEQUENCE [LARGE SCALE GENOMIC DNA]</scope>
</reference>
<name>A0A2M8KJP6_9BACT</name>
<dbReference type="Proteomes" id="UP000231434">
    <property type="component" value="Unassembled WGS sequence"/>
</dbReference>
<accession>A0A2M8KJP6</accession>
<dbReference type="InterPro" id="IPR027417">
    <property type="entry name" value="P-loop_NTPase"/>
</dbReference>
<gene>
    <name evidence="1" type="ORF">COU86_06045</name>
</gene>
<evidence type="ECO:0000313" key="2">
    <source>
        <dbReference type="Proteomes" id="UP000231434"/>
    </source>
</evidence>